<evidence type="ECO:0000313" key="2">
    <source>
        <dbReference type="EMBL" id="KAH9631734.1"/>
    </source>
</evidence>
<dbReference type="Proteomes" id="UP000814243">
    <property type="component" value="Unassembled WGS sequence"/>
</dbReference>
<evidence type="ECO:0000313" key="3">
    <source>
        <dbReference type="Proteomes" id="UP000814243"/>
    </source>
</evidence>
<evidence type="ECO:0000256" key="1">
    <source>
        <dbReference type="SAM" id="MobiDB-lite"/>
    </source>
</evidence>
<comment type="caution">
    <text evidence="2">The sequence shown here is derived from an EMBL/GenBank/DDBJ whole genome shotgun (WGS) entry which is preliminary data.</text>
</comment>
<reference evidence="2" key="1">
    <citation type="journal article" date="2021" name="G3 (Bethesda)">
        <title>Genome and transcriptome analysis of the beet armyworm Spodoptera exigua reveals targets for pest control. .</title>
        <authorList>
            <person name="Simon S."/>
            <person name="Breeschoten T."/>
            <person name="Jansen H.J."/>
            <person name="Dirks R.P."/>
            <person name="Schranz M.E."/>
            <person name="Ros V.I.D."/>
        </authorList>
    </citation>
    <scope>NUCLEOTIDE SEQUENCE</scope>
    <source>
        <strain evidence="2">TB_SE_WUR_2020</strain>
    </source>
</reference>
<dbReference type="EMBL" id="JACEFF010000750">
    <property type="protein sequence ID" value="KAH9631734.1"/>
    <property type="molecule type" value="Genomic_DNA"/>
</dbReference>
<name>A0A922M873_SPOEX</name>
<feature type="compositionally biased region" description="Polar residues" evidence="1">
    <location>
        <begin position="105"/>
        <end position="114"/>
    </location>
</feature>
<feature type="region of interest" description="Disordered" evidence="1">
    <location>
        <begin position="103"/>
        <end position="130"/>
    </location>
</feature>
<organism evidence="2 3">
    <name type="scientific">Spodoptera exigua</name>
    <name type="common">Beet armyworm</name>
    <name type="synonym">Noctua fulgens</name>
    <dbReference type="NCBI Taxonomy" id="7107"/>
    <lineage>
        <taxon>Eukaryota</taxon>
        <taxon>Metazoa</taxon>
        <taxon>Ecdysozoa</taxon>
        <taxon>Arthropoda</taxon>
        <taxon>Hexapoda</taxon>
        <taxon>Insecta</taxon>
        <taxon>Pterygota</taxon>
        <taxon>Neoptera</taxon>
        <taxon>Endopterygota</taxon>
        <taxon>Lepidoptera</taxon>
        <taxon>Glossata</taxon>
        <taxon>Ditrysia</taxon>
        <taxon>Noctuoidea</taxon>
        <taxon>Noctuidae</taxon>
        <taxon>Amphipyrinae</taxon>
        <taxon>Spodoptera</taxon>
    </lineage>
</organism>
<gene>
    <name evidence="2" type="ORF">HF086_014735</name>
</gene>
<protein>
    <submittedName>
        <fullName evidence="2">Uncharacterized protein</fullName>
    </submittedName>
</protein>
<proteinExistence type="predicted"/>
<dbReference type="AlphaFoldDB" id="A0A922M873"/>
<accession>A0A922M873</accession>
<sequence length="200" mass="22162">MKTMSADKYSNVEVGQNVTLKVPEIDRAKTDPKSIIAVVIDVNDNEFYQLGTKMGILKQLYTKNRFAACSEDFIKIEEIVTDKERLIRSHTNRLVALIPPEHACSDSSDVSSNELEIPNKTSDNHDSSDESSLISVDSALEALNILEFSEDEYTDINASISLPLTPILQNVFPSQNEPNYDAIPSISSCISDGITWFSAN</sequence>